<dbReference type="PANTHER" id="PTHR46562:SF1">
    <property type="entry name" value="SERINE_THREONINE-PROTEIN KINASE ULK4"/>
    <property type="match status" value="1"/>
</dbReference>
<dbReference type="GO" id="GO:0000914">
    <property type="term" value="P:phragmoplast assembly"/>
    <property type="evidence" value="ECO:0007669"/>
    <property type="project" value="InterPro"/>
</dbReference>
<proteinExistence type="predicted"/>
<dbReference type="PANTHER" id="PTHR46562">
    <property type="entry name" value="SERINE/THREONINE-KINASE ULK4-LIKE PROTEIN-RELATED"/>
    <property type="match status" value="1"/>
</dbReference>
<accession>K4BZH1</accession>
<dbReference type="AlphaFoldDB" id="K4BZH1"/>
<dbReference type="STRING" id="4081.K4BZH1"/>
<dbReference type="Proteomes" id="UP000004994">
    <property type="component" value="Chromosome 5"/>
</dbReference>
<dbReference type="InParanoid" id="K4BZH1"/>
<dbReference type="Gramene" id="Solyc05g021210.1.1">
    <property type="protein sequence ID" value="Solyc05g021210.1.1"/>
    <property type="gene ID" value="Solyc05g021210.1"/>
</dbReference>
<dbReference type="PhylomeDB" id="K4BZH1"/>
<keyword evidence="2" id="KW-1185">Reference proteome</keyword>
<dbReference type="PaxDb" id="4081-Solyc05g021210.1.1"/>
<dbReference type="HOGENOM" id="CLU_2798856_0_0_1"/>
<dbReference type="EnsemblPlants" id="Solyc05g021210.1.1">
    <property type="protein sequence ID" value="Solyc05g021210.1.1"/>
    <property type="gene ID" value="Solyc05g021210.1"/>
</dbReference>
<evidence type="ECO:0000313" key="1">
    <source>
        <dbReference type="EnsemblPlants" id="Solyc05g021210.1.1"/>
    </source>
</evidence>
<reference evidence="1" key="1">
    <citation type="journal article" date="2012" name="Nature">
        <title>The tomato genome sequence provides insights into fleshy fruit evolution.</title>
        <authorList>
            <consortium name="Tomato Genome Consortium"/>
        </authorList>
    </citation>
    <scope>NUCLEOTIDE SEQUENCE [LARGE SCALE GENOMIC DNA]</scope>
    <source>
        <strain evidence="1">cv. Heinz 1706</strain>
    </source>
</reference>
<evidence type="ECO:0000313" key="2">
    <source>
        <dbReference type="Proteomes" id="UP000004994"/>
    </source>
</evidence>
<organism evidence="1">
    <name type="scientific">Solanum lycopersicum</name>
    <name type="common">Tomato</name>
    <name type="synonym">Lycopersicon esculentum</name>
    <dbReference type="NCBI Taxonomy" id="4081"/>
    <lineage>
        <taxon>Eukaryota</taxon>
        <taxon>Viridiplantae</taxon>
        <taxon>Streptophyta</taxon>
        <taxon>Embryophyta</taxon>
        <taxon>Tracheophyta</taxon>
        <taxon>Spermatophyta</taxon>
        <taxon>Magnoliopsida</taxon>
        <taxon>eudicotyledons</taxon>
        <taxon>Gunneridae</taxon>
        <taxon>Pentapetalae</taxon>
        <taxon>asterids</taxon>
        <taxon>lamiids</taxon>
        <taxon>Solanales</taxon>
        <taxon>Solanaceae</taxon>
        <taxon>Solanoideae</taxon>
        <taxon>Solaneae</taxon>
        <taxon>Solanum</taxon>
        <taxon>Solanum subgen. Lycopersicon</taxon>
    </lineage>
</organism>
<dbReference type="GO" id="GO:0008017">
    <property type="term" value="F:microtubule binding"/>
    <property type="evidence" value="ECO:0007669"/>
    <property type="project" value="InterPro"/>
</dbReference>
<reference evidence="1" key="2">
    <citation type="submission" date="2015-06" db="UniProtKB">
        <authorList>
            <consortium name="EnsemblPlants"/>
        </authorList>
    </citation>
    <scope>IDENTIFICATION</scope>
    <source>
        <strain evidence="1">cv. Heinz 1706</strain>
    </source>
</reference>
<protein>
    <submittedName>
        <fullName evidence="1">Uncharacterized protein</fullName>
    </submittedName>
</protein>
<name>K4BZH1_SOLLC</name>
<dbReference type="InterPro" id="IPR044591">
    <property type="entry name" value="RUK"/>
</dbReference>
<dbReference type="eggNOG" id="KOG0597">
    <property type="taxonomic scope" value="Eukaryota"/>
</dbReference>
<sequence length="68" mass="7689">MLRHSQVSLLRAQLTSVIVFLIRRSTFIGDDQGGYWSTPFTSQDAITNLCYIFRASGKQESMRLTAGF</sequence>